<comment type="caution">
    <text evidence="1">The sequence shown here is derived from an EMBL/GenBank/DDBJ whole genome shotgun (WGS) entry which is preliminary data.</text>
</comment>
<keyword evidence="2" id="KW-1185">Reference proteome</keyword>
<protein>
    <submittedName>
        <fullName evidence="1">Uncharacterized protein</fullName>
    </submittedName>
</protein>
<name>A0ABV8TXT3_9ACTN</name>
<sequence>MNHPTAAGALAALREALAVDCDAARAAQHEARNEPTHTRIYFDGQFLAAARAFAHVLVVLGEHPDLDTAIQHIDNGGIQQ</sequence>
<proteinExistence type="predicted"/>
<dbReference type="RefSeq" id="WP_380619633.1">
    <property type="nucleotide sequence ID" value="NZ_JBHSDK010000012.1"/>
</dbReference>
<evidence type="ECO:0000313" key="2">
    <source>
        <dbReference type="Proteomes" id="UP001595823"/>
    </source>
</evidence>
<reference evidence="2" key="1">
    <citation type="journal article" date="2019" name="Int. J. Syst. Evol. Microbiol.">
        <title>The Global Catalogue of Microorganisms (GCM) 10K type strain sequencing project: providing services to taxonomists for standard genome sequencing and annotation.</title>
        <authorList>
            <consortium name="The Broad Institute Genomics Platform"/>
            <consortium name="The Broad Institute Genome Sequencing Center for Infectious Disease"/>
            <person name="Wu L."/>
            <person name="Ma J."/>
        </authorList>
    </citation>
    <scope>NUCLEOTIDE SEQUENCE [LARGE SCALE GENOMIC DNA]</scope>
    <source>
        <strain evidence="2">IBRC-M 10908</strain>
    </source>
</reference>
<dbReference type="EMBL" id="JBHSDK010000012">
    <property type="protein sequence ID" value="MFC4335186.1"/>
    <property type="molecule type" value="Genomic_DNA"/>
</dbReference>
<organism evidence="1 2">
    <name type="scientific">Salininema proteolyticum</name>
    <dbReference type="NCBI Taxonomy" id="1607685"/>
    <lineage>
        <taxon>Bacteria</taxon>
        <taxon>Bacillati</taxon>
        <taxon>Actinomycetota</taxon>
        <taxon>Actinomycetes</taxon>
        <taxon>Glycomycetales</taxon>
        <taxon>Glycomycetaceae</taxon>
        <taxon>Salininema</taxon>
    </lineage>
</organism>
<gene>
    <name evidence="1" type="ORF">ACFPET_08245</name>
</gene>
<evidence type="ECO:0000313" key="1">
    <source>
        <dbReference type="EMBL" id="MFC4335186.1"/>
    </source>
</evidence>
<dbReference type="Proteomes" id="UP001595823">
    <property type="component" value="Unassembled WGS sequence"/>
</dbReference>
<accession>A0ABV8TXT3</accession>